<dbReference type="RefSeq" id="WP_205106992.1">
    <property type="nucleotide sequence ID" value="NZ_JBHSRR010000012.1"/>
</dbReference>
<gene>
    <name evidence="1" type="ORF">JOE66_000817</name>
</gene>
<comment type="caution">
    <text evidence="1">The sequence shown here is derived from an EMBL/GenBank/DDBJ whole genome shotgun (WGS) entry which is preliminary data.</text>
</comment>
<reference evidence="1 2" key="1">
    <citation type="submission" date="2021-01" db="EMBL/GenBank/DDBJ databases">
        <title>Sequencing the genomes of 1000 actinobacteria strains.</title>
        <authorList>
            <person name="Klenk H.-P."/>
        </authorList>
    </citation>
    <scope>NUCLEOTIDE SEQUENCE [LARGE SCALE GENOMIC DNA]</scope>
    <source>
        <strain evidence="1 2">DSM 13057</strain>
    </source>
</reference>
<keyword evidence="2" id="KW-1185">Reference proteome</keyword>
<protein>
    <submittedName>
        <fullName evidence="1">Uncharacterized protein</fullName>
    </submittedName>
</protein>
<proteinExistence type="predicted"/>
<evidence type="ECO:0000313" key="1">
    <source>
        <dbReference type="EMBL" id="MBM7471183.1"/>
    </source>
</evidence>
<sequence length="61" mass="6875">MTPDKEEQTGLEKEWTEHLGHEHGGVFLAVNMRIGARSKTVTEMVKFRFRFAGIVTGRLSG</sequence>
<dbReference type="Proteomes" id="UP000776164">
    <property type="component" value="Unassembled WGS sequence"/>
</dbReference>
<accession>A0ABS2L2A7</accession>
<dbReference type="EMBL" id="JAFBBU010000001">
    <property type="protein sequence ID" value="MBM7471183.1"/>
    <property type="molecule type" value="Genomic_DNA"/>
</dbReference>
<organism evidence="1 2">
    <name type="scientific">Subtercola frigoramans</name>
    <dbReference type="NCBI Taxonomy" id="120298"/>
    <lineage>
        <taxon>Bacteria</taxon>
        <taxon>Bacillati</taxon>
        <taxon>Actinomycetota</taxon>
        <taxon>Actinomycetes</taxon>
        <taxon>Micrococcales</taxon>
        <taxon>Microbacteriaceae</taxon>
        <taxon>Subtercola</taxon>
    </lineage>
</organism>
<name>A0ABS2L2A7_9MICO</name>
<evidence type="ECO:0000313" key="2">
    <source>
        <dbReference type="Proteomes" id="UP000776164"/>
    </source>
</evidence>